<evidence type="ECO:0000256" key="1">
    <source>
        <dbReference type="SAM" id="Phobius"/>
    </source>
</evidence>
<evidence type="ECO:0008006" key="5">
    <source>
        <dbReference type="Google" id="ProtNLM"/>
    </source>
</evidence>
<evidence type="ECO:0000256" key="2">
    <source>
        <dbReference type="SAM" id="SignalP"/>
    </source>
</evidence>
<keyword evidence="4" id="KW-1185">Reference proteome</keyword>
<keyword evidence="1" id="KW-0812">Transmembrane</keyword>
<dbReference type="EMBL" id="CAJJDP010000103">
    <property type="protein sequence ID" value="CAD8192925.1"/>
    <property type="molecule type" value="Genomic_DNA"/>
</dbReference>
<feature type="signal peptide" evidence="2">
    <location>
        <begin position="1"/>
        <end position="21"/>
    </location>
</feature>
<comment type="caution">
    <text evidence="3">The sequence shown here is derived from an EMBL/GenBank/DDBJ whole genome shotgun (WGS) entry which is preliminary data.</text>
</comment>
<proteinExistence type="predicted"/>
<dbReference type="OMA" id="KFTLIWF"/>
<keyword evidence="1" id="KW-0472">Membrane</keyword>
<accession>A0A8S1WX24</accession>
<dbReference type="OrthoDB" id="298536at2759"/>
<keyword evidence="1" id="KW-1133">Transmembrane helix</keyword>
<evidence type="ECO:0000313" key="3">
    <source>
        <dbReference type="EMBL" id="CAD8192925.1"/>
    </source>
</evidence>
<protein>
    <recommendedName>
        <fullName evidence="5">Transmembrane protein</fullName>
    </recommendedName>
</protein>
<gene>
    <name evidence="3" type="ORF">POCTA_138.1.T1030123</name>
</gene>
<sequence length="1338" mass="155645">MIRIHLILSTLIILSYQCTYLQDNKLFITSTPGETITIPLNQIFYSNDYDQTIFQPVVPQLTIKAPLQDLEKIPINGLKGEKISIKMLKSTKSSEPQHLMAILLLNEGTYYCEYDLKYYSTFPNLQALFQSTGRANSKCYDIALLTTLVITECSDEEGDYFSILKIDQSPHTYLPVEKPKDSFRKLDMIDQYLLRGTVDKLELYQEQEETLVFLNSLDQTAMRTLLKQDSFDLQIRDFQTHTNGQISILNASGELIILQYKNDKWQLIRKIDTQIPDVYSYDFDVYKNTYVILSKTQLFHKTITAQEFTTTIDSKQSDKVYLQKTSIVVLQDKTVVLYSEQLYRFQSKTLDDSQSIIYSHPNSDGFLVVDEQNFYRYAISTDYSLKFSSGQLPIEKEYKITKLIQQNSCVIDIYYMVVGFESTQIYSTQVPQALIAGSVFYDNLDVKLSSIYQGSNLKYEFSDNEILNLKVEQFQTIEIFGVGDTSDVIYRKALSNLNNPYIQIIQQHSNKQISGFTCEIIGSLKFNCQSIFSKRQFETLQDSDKQLWWFNYNSIFLAILKDSTVTIYCVYYNQNRFDVLTTINFENNPISIATDSFYLFVQLQQSVKIYKVSTEDKATLFLTQDIVGKIYASQAQKDILFIEQDKQLNVYSLQYEKFTLIWFTEVNDNYDQTNLIIFQNHFARVIKIKDEEEYNINVFNFQNINNIYLEKLIKINDYSNLVLSQIQVNFQNNLFYILGQKTGQQKLLVYKVNENSLNTMFLSIDFVAASQFTITHNYCFITNTIANKQVQQNYYISGDNLVQSKLKDNYQQVEYSKEITLSVSIKNDAQIVVTQQIPALIVNRGVSIFQTKSSLNLTYKADGAQTHCVDLDQSWYSGQAFDITQTESSQKIKYVKTLSKQPETFEFSPYIQELNSDTIVQLMEQKIVLIKKSDLSKVQFDLDKSYLINKLLLIQDQHIYVEVYKDAQIYLKVIECKDSTCKYLEDELQFENNINKVFLHKTNYFIYSNSIIFVYDTKGDPTKLSEFEQYNQYTLSKQPFFVNFQHLRDDIYTVISVDVRGNVYFNNIEISRTSKDQKEIPTDVFNTLKKNQLYVTSNAICIGFVVRKNEIVIVYNYIATYSFKYEFDCYSSKLCDLKYFTLSGVYQQYGGWFMFNLYPIIYQNENILSLVYWANNRFEQLLFDLESSSSKQNPKLAIAHLNGPTSAIPGHFYQLQSFVYSFNGQLHLLATTDEEIKLQHYTLQRSQQICTSAQQANEIIKLTLQNSINNVKLTLNLTMSQDNQIPPEPEPKNDDDKKGFPVWAIILIIIGVFLIGFIAFNCWKKNKNKVDDQRILLA</sequence>
<evidence type="ECO:0000313" key="4">
    <source>
        <dbReference type="Proteomes" id="UP000683925"/>
    </source>
</evidence>
<dbReference type="Proteomes" id="UP000683925">
    <property type="component" value="Unassembled WGS sequence"/>
</dbReference>
<feature type="chain" id="PRO_5035835460" description="Transmembrane protein" evidence="2">
    <location>
        <begin position="22"/>
        <end position="1338"/>
    </location>
</feature>
<keyword evidence="2" id="KW-0732">Signal</keyword>
<reference evidence="3" key="1">
    <citation type="submission" date="2021-01" db="EMBL/GenBank/DDBJ databases">
        <authorList>
            <consortium name="Genoscope - CEA"/>
            <person name="William W."/>
        </authorList>
    </citation>
    <scope>NUCLEOTIDE SEQUENCE</scope>
</reference>
<feature type="transmembrane region" description="Helical" evidence="1">
    <location>
        <begin position="1300"/>
        <end position="1320"/>
    </location>
</feature>
<name>A0A8S1WX24_PAROT</name>
<organism evidence="3 4">
    <name type="scientific">Paramecium octaurelia</name>
    <dbReference type="NCBI Taxonomy" id="43137"/>
    <lineage>
        <taxon>Eukaryota</taxon>
        <taxon>Sar</taxon>
        <taxon>Alveolata</taxon>
        <taxon>Ciliophora</taxon>
        <taxon>Intramacronucleata</taxon>
        <taxon>Oligohymenophorea</taxon>
        <taxon>Peniculida</taxon>
        <taxon>Parameciidae</taxon>
        <taxon>Paramecium</taxon>
    </lineage>
</organism>